<organism evidence="2 3">
    <name type="scientific">Salipiger marinus</name>
    <dbReference type="NCBI Taxonomy" id="555512"/>
    <lineage>
        <taxon>Bacteria</taxon>
        <taxon>Pseudomonadati</taxon>
        <taxon>Pseudomonadota</taxon>
        <taxon>Alphaproteobacteria</taxon>
        <taxon>Rhodobacterales</taxon>
        <taxon>Roseobacteraceae</taxon>
        <taxon>Salipiger</taxon>
    </lineage>
</organism>
<evidence type="ECO:0000256" key="1">
    <source>
        <dbReference type="SAM" id="Phobius"/>
    </source>
</evidence>
<evidence type="ECO:0000313" key="3">
    <source>
        <dbReference type="Proteomes" id="UP000199093"/>
    </source>
</evidence>
<dbReference type="AlphaFoldDB" id="A0A1G8UEJ0"/>
<keyword evidence="1" id="KW-0472">Membrane</keyword>
<reference evidence="2 3" key="1">
    <citation type="submission" date="2016-10" db="EMBL/GenBank/DDBJ databases">
        <authorList>
            <person name="de Groot N.N."/>
        </authorList>
    </citation>
    <scope>NUCLEOTIDE SEQUENCE [LARGE SCALE GENOMIC DNA]</scope>
    <source>
        <strain evidence="2 3">DSM 26424</strain>
    </source>
</reference>
<keyword evidence="3" id="KW-1185">Reference proteome</keyword>
<proteinExistence type="predicted"/>
<gene>
    <name evidence="2" type="ORF">SAMN04487993_104017</name>
</gene>
<keyword evidence="1" id="KW-1133">Transmembrane helix</keyword>
<accession>A0A1G8UEJ0</accession>
<dbReference type="STRING" id="555512.SAMN04487993_104017"/>
<feature type="transmembrane region" description="Helical" evidence="1">
    <location>
        <begin position="15"/>
        <end position="38"/>
    </location>
</feature>
<name>A0A1G8UEJ0_9RHOB</name>
<keyword evidence="1" id="KW-0812">Transmembrane</keyword>
<dbReference type="Proteomes" id="UP000199093">
    <property type="component" value="Unassembled WGS sequence"/>
</dbReference>
<dbReference type="RefSeq" id="WP_089852224.1">
    <property type="nucleotide sequence ID" value="NZ_FNEJ01000040.1"/>
</dbReference>
<protein>
    <submittedName>
        <fullName evidence="2">Uncharacterized protein</fullName>
    </submittedName>
</protein>
<evidence type="ECO:0000313" key="2">
    <source>
        <dbReference type="EMBL" id="SDJ52193.1"/>
    </source>
</evidence>
<dbReference type="EMBL" id="FNEJ01000040">
    <property type="protein sequence ID" value="SDJ52193.1"/>
    <property type="molecule type" value="Genomic_DNA"/>
</dbReference>
<sequence length="79" mass="8741">MIVLRIMLQDIRRNLPFLAFCALLMCAPVGGAVLFALLGLDPGLGVAVALVILAICHPVFLWVASARRRARERDREWIA</sequence>
<feature type="transmembrane region" description="Helical" evidence="1">
    <location>
        <begin position="44"/>
        <end position="65"/>
    </location>
</feature>